<dbReference type="CDD" id="cd07302">
    <property type="entry name" value="CHD"/>
    <property type="match status" value="1"/>
</dbReference>
<dbReference type="InterPro" id="IPR029787">
    <property type="entry name" value="Nucleotide_cyclase"/>
</dbReference>
<organism evidence="7 8">
    <name type="scientific">Rhodococcus triatomae</name>
    <dbReference type="NCBI Taxonomy" id="300028"/>
    <lineage>
        <taxon>Bacteria</taxon>
        <taxon>Bacillati</taxon>
        <taxon>Actinomycetota</taxon>
        <taxon>Actinomycetes</taxon>
        <taxon>Mycobacteriales</taxon>
        <taxon>Nocardiaceae</taxon>
        <taxon>Rhodococcus</taxon>
    </lineage>
</organism>
<dbReference type="Proteomes" id="UP000183263">
    <property type="component" value="Unassembled WGS sequence"/>
</dbReference>
<dbReference type="SUPFAM" id="SSF55073">
    <property type="entry name" value="Nucleotide cyclase"/>
    <property type="match status" value="1"/>
</dbReference>
<evidence type="ECO:0000256" key="1">
    <source>
        <dbReference type="ARBA" id="ARBA00004651"/>
    </source>
</evidence>
<gene>
    <name evidence="7" type="ORF">SAMN05444695_11149</name>
</gene>
<comment type="similarity">
    <text evidence="2">Belongs to the adenylyl cyclase class-3 family.</text>
</comment>
<comment type="subcellular location">
    <subcellularLocation>
        <location evidence="1">Cell membrane</location>
        <topology evidence="1">Multi-pass membrane protein</topology>
    </subcellularLocation>
</comment>
<keyword evidence="6" id="KW-0472">Membrane</keyword>
<dbReference type="Pfam" id="PF00211">
    <property type="entry name" value="Guanylate_cyc"/>
    <property type="match status" value="1"/>
</dbReference>
<dbReference type="SUPFAM" id="SSF158472">
    <property type="entry name" value="HAMP domain-like"/>
    <property type="match status" value="1"/>
</dbReference>
<keyword evidence="8" id="KW-1185">Reference proteome</keyword>
<evidence type="ECO:0000256" key="6">
    <source>
        <dbReference type="ARBA" id="ARBA00023136"/>
    </source>
</evidence>
<evidence type="ECO:0000256" key="4">
    <source>
        <dbReference type="ARBA" id="ARBA00022692"/>
    </source>
</evidence>
<dbReference type="OrthoDB" id="368920at2"/>
<evidence type="ECO:0000313" key="8">
    <source>
        <dbReference type="Proteomes" id="UP000183263"/>
    </source>
</evidence>
<dbReference type="SMART" id="SM00304">
    <property type="entry name" value="HAMP"/>
    <property type="match status" value="1"/>
</dbReference>
<evidence type="ECO:0000313" key="7">
    <source>
        <dbReference type="EMBL" id="SDI78760.1"/>
    </source>
</evidence>
<dbReference type="GO" id="GO:0005886">
    <property type="term" value="C:plasma membrane"/>
    <property type="evidence" value="ECO:0007669"/>
    <property type="project" value="UniProtKB-SubCell"/>
</dbReference>
<dbReference type="InterPro" id="IPR001054">
    <property type="entry name" value="A/G_cyclase"/>
</dbReference>
<dbReference type="GO" id="GO:0006171">
    <property type="term" value="P:cAMP biosynthetic process"/>
    <property type="evidence" value="ECO:0007669"/>
    <property type="project" value="TreeGrafter"/>
</dbReference>
<dbReference type="RefSeq" id="WP_072738981.1">
    <property type="nucleotide sequence ID" value="NZ_CP048813.1"/>
</dbReference>
<evidence type="ECO:0000256" key="3">
    <source>
        <dbReference type="ARBA" id="ARBA00022475"/>
    </source>
</evidence>
<dbReference type="InterPro" id="IPR050697">
    <property type="entry name" value="Adenylyl/Guanylyl_Cyclase_3/4"/>
</dbReference>
<reference evidence="7 8" key="1">
    <citation type="submission" date="2016-10" db="EMBL/GenBank/DDBJ databases">
        <authorList>
            <person name="de Groot N.N."/>
        </authorList>
    </citation>
    <scope>NUCLEOTIDE SEQUENCE [LARGE SCALE GENOMIC DNA]</scope>
    <source>
        <strain evidence="7 8">DSM 44892</strain>
    </source>
</reference>
<dbReference type="EMBL" id="FNDN01000011">
    <property type="protein sequence ID" value="SDI78760.1"/>
    <property type="molecule type" value="Genomic_DNA"/>
</dbReference>
<evidence type="ECO:0000256" key="5">
    <source>
        <dbReference type="ARBA" id="ARBA00022989"/>
    </source>
</evidence>
<accession>A0A1G8NGY1</accession>
<dbReference type="SMART" id="SM00044">
    <property type="entry name" value="CYCc"/>
    <property type="match status" value="1"/>
</dbReference>
<dbReference type="PROSITE" id="PS50125">
    <property type="entry name" value="GUANYLATE_CYCLASE_2"/>
    <property type="match status" value="1"/>
</dbReference>
<evidence type="ECO:0000256" key="2">
    <source>
        <dbReference type="ARBA" id="ARBA00005381"/>
    </source>
</evidence>
<dbReference type="GO" id="GO:0004016">
    <property type="term" value="F:adenylate cyclase activity"/>
    <property type="evidence" value="ECO:0007669"/>
    <property type="project" value="UniProtKB-ARBA"/>
</dbReference>
<keyword evidence="5" id="KW-1133">Transmembrane helix</keyword>
<dbReference type="Gene3D" id="3.30.70.1230">
    <property type="entry name" value="Nucleotide cyclase"/>
    <property type="match status" value="1"/>
</dbReference>
<dbReference type="PROSITE" id="PS50885">
    <property type="entry name" value="HAMP"/>
    <property type="match status" value="1"/>
</dbReference>
<keyword evidence="4" id="KW-0812">Transmembrane</keyword>
<keyword evidence="3" id="KW-1003">Cell membrane</keyword>
<name>A0A1G8NGY1_9NOCA</name>
<dbReference type="InterPro" id="IPR003660">
    <property type="entry name" value="HAMP_dom"/>
</dbReference>
<sequence>MSGERTGVAHEVDVDVVRSRLTRSIVVSSLLGVVVMSGLVGFALPGAEVYTRQLAPVNFVLMPAYIAVACAFAAVYVPRRVARRLREVLAASEPSRQDRLFAVSIPVVLTRAQALAWGGSLVLLPPAYGYVDARLFPVTAVAIVCGGLVVCANSYLLAEAIARPVSAWALEGGNPRPDGGSNLSLRAQLGWLLGTGVPLFGVILVVSAEIHSGGSDVAVSVLAIGVVGLVAGLVLMILANRAIVAPVRSVRAAMAAVEKGDLDVDVVVFDGTELGDLQSGFNRMVRGLRERERLRDLLDRQVGAPIAETAVRNGPEFDGQLRDVAVLFVDIVGSTGLVERCPPKEAVRLINQFFRIVVGEIAGHGGVVNKFEGDGALAIFGAPEDLPDGRSRAVESAAAIVRRARDEQVPYRIAIGISAGTVVAGHVGTDTRFEYTVVGAAVHEAARLCEVAKRRGWSAAAAGSAIAGTSIAADAWVACGEIALRGRSRPTAVYRLAAAGPGEPVVPPGASARGASAR</sequence>
<dbReference type="Pfam" id="PF00672">
    <property type="entry name" value="HAMP"/>
    <property type="match status" value="1"/>
</dbReference>
<dbReference type="Gene3D" id="6.10.340.10">
    <property type="match status" value="1"/>
</dbReference>
<dbReference type="GO" id="GO:0035556">
    <property type="term" value="P:intracellular signal transduction"/>
    <property type="evidence" value="ECO:0007669"/>
    <property type="project" value="InterPro"/>
</dbReference>
<proteinExistence type="inferred from homology"/>
<dbReference type="PANTHER" id="PTHR43081:SF17">
    <property type="entry name" value="BLL5647 PROTEIN"/>
    <property type="match status" value="1"/>
</dbReference>
<protein>
    <submittedName>
        <fullName evidence="7">Adenylate cyclase</fullName>
    </submittedName>
</protein>
<dbReference type="AlphaFoldDB" id="A0A1G8NGY1"/>
<dbReference type="PANTHER" id="PTHR43081">
    <property type="entry name" value="ADENYLATE CYCLASE, TERMINAL-DIFFERENTIATION SPECIFIC-RELATED"/>
    <property type="match status" value="1"/>
</dbReference>